<organism evidence="2 3">
    <name type="scientific">Pedobacter kyonggii</name>
    <dbReference type="NCBI Taxonomy" id="1926871"/>
    <lineage>
        <taxon>Bacteria</taxon>
        <taxon>Pseudomonadati</taxon>
        <taxon>Bacteroidota</taxon>
        <taxon>Sphingobacteriia</taxon>
        <taxon>Sphingobacteriales</taxon>
        <taxon>Sphingobacteriaceae</taxon>
        <taxon>Pedobacter</taxon>
    </lineage>
</organism>
<dbReference type="PANTHER" id="PTHR43685:SF2">
    <property type="entry name" value="GLYCOSYLTRANSFERASE 2-LIKE DOMAIN-CONTAINING PROTEIN"/>
    <property type="match status" value="1"/>
</dbReference>
<name>A0A4Q9HCN7_9SPHI</name>
<dbReference type="Pfam" id="PF00535">
    <property type="entry name" value="Glycos_transf_2"/>
    <property type="match status" value="1"/>
</dbReference>
<evidence type="ECO:0000313" key="2">
    <source>
        <dbReference type="EMBL" id="TBO42189.1"/>
    </source>
</evidence>
<dbReference type="Gene3D" id="3.90.550.10">
    <property type="entry name" value="Spore Coat Polysaccharide Biosynthesis Protein SpsA, Chain A"/>
    <property type="match status" value="1"/>
</dbReference>
<dbReference type="Proteomes" id="UP000291819">
    <property type="component" value="Unassembled WGS sequence"/>
</dbReference>
<comment type="caution">
    <text evidence="2">The sequence shown here is derived from an EMBL/GenBank/DDBJ whole genome shotgun (WGS) entry which is preliminary data.</text>
</comment>
<dbReference type="OrthoDB" id="786280at2"/>
<reference evidence="2 3" key="1">
    <citation type="submission" date="2019-02" db="EMBL/GenBank/DDBJ databases">
        <title>Pedobacter kyonggii whole genome sequence analysis.</title>
        <authorList>
            <person name="Dahal R.H."/>
        </authorList>
    </citation>
    <scope>NUCLEOTIDE SEQUENCE [LARGE SCALE GENOMIC DNA]</scope>
    <source>
        <strain evidence="2 3">K-4-11-1</strain>
    </source>
</reference>
<evidence type="ECO:0000259" key="1">
    <source>
        <dbReference type="Pfam" id="PF00535"/>
    </source>
</evidence>
<dbReference type="InterPro" id="IPR050834">
    <property type="entry name" value="Glycosyltransf_2"/>
</dbReference>
<keyword evidence="2" id="KW-0808">Transferase</keyword>
<dbReference type="CDD" id="cd00761">
    <property type="entry name" value="Glyco_tranf_GTA_type"/>
    <property type="match status" value="1"/>
</dbReference>
<dbReference type="AlphaFoldDB" id="A0A4Q9HCN7"/>
<dbReference type="PANTHER" id="PTHR43685">
    <property type="entry name" value="GLYCOSYLTRANSFERASE"/>
    <property type="match status" value="1"/>
</dbReference>
<dbReference type="InterPro" id="IPR001173">
    <property type="entry name" value="Glyco_trans_2-like"/>
</dbReference>
<evidence type="ECO:0000313" key="3">
    <source>
        <dbReference type="Proteomes" id="UP000291819"/>
    </source>
</evidence>
<sequence>MEKVSVVICAYNPNRAIFERVIDSLQNQTLEFEYWELLIIDNNSSSPISDWLTINWHPQGRIISEIKPGLINARNRGTIEAKYDYIISVDDDTLLCDNYLELAQKIYTSDPNLGIIGGRSTPIYLEKPPKWISQFNGLLAIRDLGEMEIVQQLNHERPTEYPTIAPILIAPRKKCMEEYISFFENSLISKSLGRKGSSLASGEDNDINMFIYAKGYKIGYFPDLKFEHIIPAFRTTKKYLVEMAYESNRSWVKMLTNHGINPWKKIKSNTVLLRQAKAFFTYKAWKNTPNYIKWRGACGKFKGLSEL</sequence>
<proteinExistence type="predicted"/>
<keyword evidence="3" id="KW-1185">Reference proteome</keyword>
<accession>A0A4Q9HCN7</accession>
<dbReference type="InterPro" id="IPR029044">
    <property type="entry name" value="Nucleotide-diphossugar_trans"/>
</dbReference>
<dbReference type="EMBL" id="SIXF01000009">
    <property type="protein sequence ID" value="TBO42189.1"/>
    <property type="molecule type" value="Genomic_DNA"/>
</dbReference>
<dbReference type="RefSeq" id="WP_131030208.1">
    <property type="nucleotide sequence ID" value="NZ_SIXF01000009.1"/>
</dbReference>
<gene>
    <name evidence="2" type="ORF">EYS08_11725</name>
</gene>
<protein>
    <submittedName>
        <fullName evidence="2">Glycosyltransferase family 2 protein</fullName>
    </submittedName>
</protein>
<dbReference type="SUPFAM" id="SSF53448">
    <property type="entry name" value="Nucleotide-diphospho-sugar transferases"/>
    <property type="match status" value="1"/>
</dbReference>
<dbReference type="GO" id="GO:0044010">
    <property type="term" value="P:single-species biofilm formation"/>
    <property type="evidence" value="ECO:0007669"/>
    <property type="project" value="TreeGrafter"/>
</dbReference>
<dbReference type="GO" id="GO:0016740">
    <property type="term" value="F:transferase activity"/>
    <property type="evidence" value="ECO:0007669"/>
    <property type="project" value="UniProtKB-KW"/>
</dbReference>
<feature type="domain" description="Glycosyltransferase 2-like" evidence="1">
    <location>
        <begin position="5"/>
        <end position="162"/>
    </location>
</feature>